<dbReference type="Proteomes" id="UP000266841">
    <property type="component" value="Unassembled WGS sequence"/>
</dbReference>
<reference evidence="2 3" key="1">
    <citation type="journal article" date="2012" name="Genome Biol.">
        <title>Genome and low-iron response of an oceanic diatom adapted to chronic iron limitation.</title>
        <authorList>
            <person name="Lommer M."/>
            <person name="Specht M."/>
            <person name="Roy A.S."/>
            <person name="Kraemer L."/>
            <person name="Andreson R."/>
            <person name="Gutowska M.A."/>
            <person name="Wolf J."/>
            <person name="Bergner S.V."/>
            <person name="Schilhabel M.B."/>
            <person name="Klostermeier U.C."/>
            <person name="Beiko R.G."/>
            <person name="Rosenstiel P."/>
            <person name="Hippler M."/>
            <person name="Laroche J."/>
        </authorList>
    </citation>
    <scope>NUCLEOTIDE SEQUENCE [LARGE SCALE GENOMIC DNA]</scope>
    <source>
        <strain evidence="2 3">CCMP1005</strain>
    </source>
</reference>
<feature type="domain" description="DUF6743" evidence="1">
    <location>
        <begin position="84"/>
        <end position="161"/>
    </location>
</feature>
<evidence type="ECO:0000259" key="1">
    <source>
        <dbReference type="Pfam" id="PF20528"/>
    </source>
</evidence>
<proteinExistence type="predicted"/>
<protein>
    <recommendedName>
        <fullName evidence="1">DUF6743 domain-containing protein</fullName>
    </recommendedName>
</protein>
<keyword evidence="3" id="KW-1185">Reference proteome</keyword>
<evidence type="ECO:0000313" key="3">
    <source>
        <dbReference type="Proteomes" id="UP000266841"/>
    </source>
</evidence>
<accession>K0SJI4</accession>
<dbReference type="AlphaFoldDB" id="K0SJI4"/>
<organism evidence="2 3">
    <name type="scientific">Thalassiosira oceanica</name>
    <name type="common">Marine diatom</name>
    <dbReference type="NCBI Taxonomy" id="159749"/>
    <lineage>
        <taxon>Eukaryota</taxon>
        <taxon>Sar</taxon>
        <taxon>Stramenopiles</taxon>
        <taxon>Ochrophyta</taxon>
        <taxon>Bacillariophyta</taxon>
        <taxon>Coscinodiscophyceae</taxon>
        <taxon>Thalassiosirophycidae</taxon>
        <taxon>Thalassiosirales</taxon>
        <taxon>Thalassiosiraceae</taxon>
        <taxon>Thalassiosira</taxon>
    </lineage>
</organism>
<comment type="caution">
    <text evidence="2">The sequence shown here is derived from an EMBL/GenBank/DDBJ whole genome shotgun (WGS) entry which is preliminary data.</text>
</comment>
<gene>
    <name evidence="2" type="ORF">THAOC_12635</name>
</gene>
<evidence type="ECO:0000313" key="2">
    <source>
        <dbReference type="EMBL" id="EJK66448.1"/>
    </source>
</evidence>
<sequence>MEARRTNTGASCVGPGPPGGSLPYGCYTLPLVETTVGLRGVVRLSATVRLHALVGKKDGHTFAPNGRNVKLDIGCQDLRTDKEWMREDTWHFEVEVLRIYGRQELWSHGFGARPVSDGPYQPVDAADVRRRVAFGARQDNEFAVRHCCVHRSRWPVVSGARVPRGTSKPLVTTSSASEREEAVRPHKSNFPLSIFLPRKISNIDWRSSRLLPTERKVVRWRVVPFNACRHSVECVSVRGLGFLRSIGRNKLFSHPPIPGFVTGNWLNLALPCWIALSWKWISFQLTCFTLLVTGRNPFGGTLGDDGDPAGPAQGRAVLAFPGPVGPLALWLCAAPSICSGERSVYEVGATQRNGSITCFSRQEGWTYFCPKRKKCETRHWMPGPVRIGSDSLTTV</sequence>
<dbReference type="InterPro" id="IPR046631">
    <property type="entry name" value="DUF6743"/>
</dbReference>
<dbReference type="EMBL" id="AGNL01014954">
    <property type="protein sequence ID" value="EJK66448.1"/>
    <property type="molecule type" value="Genomic_DNA"/>
</dbReference>
<name>K0SJI4_THAOC</name>
<dbReference type="Pfam" id="PF20528">
    <property type="entry name" value="DUF6743"/>
    <property type="match status" value="1"/>
</dbReference>